<dbReference type="PANTHER" id="PTHR38044:SF1">
    <property type="entry name" value="BOUQUET FORMATION PROTEIN 4"/>
    <property type="match status" value="1"/>
</dbReference>
<dbReference type="GO" id="GO:0048315">
    <property type="term" value="P:conidium formation"/>
    <property type="evidence" value="ECO:0007669"/>
    <property type="project" value="UniProtKB-KW"/>
</dbReference>
<dbReference type="GO" id="GO:1990862">
    <property type="term" value="C:nuclear membrane complex Bqt3-Bqt4"/>
    <property type="evidence" value="ECO:0007669"/>
    <property type="project" value="InterPro"/>
</dbReference>
<dbReference type="InterPro" id="IPR036887">
    <property type="entry name" value="HTH_APSES_sf"/>
</dbReference>
<keyword evidence="2" id="KW-0183">Conidiation</keyword>
<proteinExistence type="predicted"/>
<name>A0A218ZEE5_9HELO</name>
<dbReference type="AlphaFoldDB" id="A0A218ZEE5"/>
<dbReference type="InParanoid" id="A0A218ZEE5"/>
<dbReference type="OrthoDB" id="5346159at2759"/>
<evidence type="ECO:0000256" key="2">
    <source>
        <dbReference type="ARBA" id="ARBA00023321"/>
    </source>
</evidence>
<feature type="compositionally biased region" description="Acidic residues" evidence="3">
    <location>
        <begin position="264"/>
        <end position="277"/>
    </location>
</feature>
<reference evidence="5 6" key="1">
    <citation type="submission" date="2017-04" db="EMBL/GenBank/DDBJ databases">
        <title>Draft genome sequence of Marssonina coronaria NL1: causal agent of apple blotch.</title>
        <authorList>
            <person name="Cheng Q."/>
        </authorList>
    </citation>
    <scope>NUCLEOTIDE SEQUENCE [LARGE SCALE GENOMIC DNA]</scope>
    <source>
        <strain evidence="5 6">NL1</strain>
    </source>
</reference>
<dbReference type="STRING" id="503106.A0A218ZEE5"/>
<evidence type="ECO:0000313" key="6">
    <source>
        <dbReference type="Proteomes" id="UP000242519"/>
    </source>
</evidence>
<evidence type="ECO:0000313" key="5">
    <source>
        <dbReference type="EMBL" id="OWP05903.1"/>
    </source>
</evidence>
<evidence type="ECO:0000259" key="4">
    <source>
        <dbReference type="PROSITE" id="PS51299"/>
    </source>
</evidence>
<evidence type="ECO:0000256" key="3">
    <source>
        <dbReference type="SAM" id="MobiDB-lite"/>
    </source>
</evidence>
<dbReference type="GO" id="GO:0030435">
    <property type="term" value="P:sporulation resulting in formation of a cellular spore"/>
    <property type="evidence" value="ECO:0007669"/>
    <property type="project" value="UniProtKB-KW"/>
</dbReference>
<feature type="compositionally biased region" description="Low complexity" evidence="3">
    <location>
        <begin position="189"/>
        <end position="205"/>
    </location>
</feature>
<comment type="caution">
    <text evidence="5">The sequence shown here is derived from an EMBL/GenBank/DDBJ whole genome shotgun (WGS) entry which is preliminary data.</text>
</comment>
<protein>
    <recommendedName>
        <fullName evidence="4">HTH APSES-type domain-containing protein</fullName>
    </recommendedName>
</protein>
<feature type="region of interest" description="Disordered" evidence="3">
    <location>
        <begin position="167"/>
        <end position="295"/>
    </location>
</feature>
<dbReference type="EMBL" id="MZNU01000059">
    <property type="protein sequence ID" value="OWP05903.1"/>
    <property type="molecule type" value="Genomic_DNA"/>
</dbReference>
<evidence type="ECO:0000256" key="1">
    <source>
        <dbReference type="ARBA" id="ARBA00022969"/>
    </source>
</evidence>
<keyword evidence="6" id="KW-1185">Reference proteome</keyword>
<feature type="domain" description="HTH APSES-type" evidence="4">
    <location>
        <begin position="61"/>
        <end position="172"/>
    </location>
</feature>
<dbReference type="PROSITE" id="PS51299">
    <property type="entry name" value="HTH_APSES"/>
    <property type="match status" value="1"/>
</dbReference>
<dbReference type="PANTHER" id="PTHR38044">
    <property type="entry name" value="BOUQUET FORMATION PROTEIN 4"/>
    <property type="match status" value="1"/>
</dbReference>
<organism evidence="5 6">
    <name type="scientific">Diplocarpon coronariae</name>
    <dbReference type="NCBI Taxonomy" id="2795749"/>
    <lineage>
        <taxon>Eukaryota</taxon>
        <taxon>Fungi</taxon>
        <taxon>Dikarya</taxon>
        <taxon>Ascomycota</taxon>
        <taxon>Pezizomycotina</taxon>
        <taxon>Leotiomycetes</taxon>
        <taxon>Helotiales</taxon>
        <taxon>Drepanopezizaceae</taxon>
        <taxon>Diplocarpon</taxon>
    </lineage>
</organism>
<dbReference type="GO" id="GO:0070197">
    <property type="term" value="P:meiotic attachment of telomere to nuclear envelope"/>
    <property type="evidence" value="ECO:0007669"/>
    <property type="project" value="InterPro"/>
</dbReference>
<gene>
    <name evidence="5" type="ORF">B2J93_6227</name>
</gene>
<dbReference type="InterPro" id="IPR037548">
    <property type="entry name" value="Bqt4"/>
</dbReference>
<dbReference type="Proteomes" id="UP000242519">
    <property type="component" value="Unassembled WGS sequence"/>
</dbReference>
<dbReference type="FunFam" id="3.10.260.10:FF:000002">
    <property type="entry name" value="APSES transcription factor, putative"/>
    <property type="match status" value="1"/>
</dbReference>
<dbReference type="InterPro" id="IPR003163">
    <property type="entry name" value="Tscrpt_reg_HTH_APSES-type"/>
</dbReference>
<dbReference type="SMART" id="SM01252">
    <property type="entry name" value="KilA-N"/>
    <property type="match status" value="1"/>
</dbReference>
<dbReference type="Gene3D" id="3.10.260.10">
    <property type="entry name" value="Transcription regulator HTH, APSES-type DNA-binding domain"/>
    <property type="match status" value="1"/>
</dbReference>
<accession>A0A218ZEE5</accession>
<dbReference type="GO" id="GO:0003677">
    <property type="term" value="F:DNA binding"/>
    <property type="evidence" value="ECO:0007669"/>
    <property type="project" value="InterPro"/>
</dbReference>
<feature type="compositionally biased region" description="Low complexity" evidence="3">
    <location>
        <begin position="233"/>
        <end position="243"/>
    </location>
</feature>
<dbReference type="SUPFAM" id="SSF54616">
    <property type="entry name" value="DNA-binding domain of Mlu1-box binding protein MBP1"/>
    <property type="match status" value="1"/>
</dbReference>
<dbReference type="GO" id="GO:0044820">
    <property type="term" value="P:mitotic telomere tethering at nuclear periphery"/>
    <property type="evidence" value="ECO:0007669"/>
    <property type="project" value="TreeGrafter"/>
</dbReference>
<sequence>MAPARKLPERHNPLMTEEVPKYEELVGRRRLGQTDLAVKAGQVGTSNSTKPKNLGTFDYAHLRAPLPKGIRSGIFKPSPASYFLMRRSHDGFVSATGMFKATFPYAELAEEEQERKYIKSLDTTSADETAGNVWIPPHHALELAEEYQIVPWIKALLDNSPIEVNPTKDATPKMISPPPNFLLPQETLAAPTPSRGRPRRAASPSKIASPKKTTGTTRRVTRAGSESVRSESAEPSAKSASEKLQQSLKSAAAKATPDAQTSEPIEEGKEESEASIEESEKSKESEEESKEEPVVRVHVDTDVEVKGETEITHTHVEVEMPTGFAGMPSPEDTEAMITKAKEMVEAAVQARNEGAQIPTRSKSKRTFDEAVDEDVVSEAEASASAQAPAKKAKTEATELKKERIKSRALLGISATLVLGAAVQYAFNAF</sequence>
<dbReference type="InterPro" id="IPR018004">
    <property type="entry name" value="KilA/APSES_HTH"/>
</dbReference>
<keyword evidence="1" id="KW-0749">Sporulation</keyword>